<feature type="compositionally biased region" description="Polar residues" evidence="1">
    <location>
        <begin position="181"/>
        <end position="190"/>
    </location>
</feature>
<dbReference type="AlphaFoldDB" id="A0A3N4HLP3"/>
<feature type="compositionally biased region" description="Polar residues" evidence="1">
    <location>
        <begin position="125"/>
        <end position="139"/>
    </location>
</feature>
<name>A0A3N4HLP3_ASCIM</name>
<feature type="region of interest" description="Disordered" evidence="1">
    <location>
        <begin position="61"/>
        <end position="215"/>
    </location>
</feature>
<feature type="compositionally biased region" description="Basic and acidic residues" evidence="1">
    <location>
        <begin position="86"/>
        <end position="96"/>
    </location>
</feature>
<sequence>MSDYPDYYNLYGPGAHRSNNNGQAEGYRLPDQYDPSYISIEAVDRPADYVYRDAREGHLFNAPAGWAPQPSSDSHSRAPSVASSRNTDRYTERYTDSPRSSQQSSRYSEAPSSVHSGSRSHYSEAPTSHHPSSRSQYSDAMSMSSTHTSRTMDHSGRQRGRPEDYDARPMDQRTVVGTPRPSHTGSSSQRPGGYAESTLSSRSGMSHSSRGGDRCPYCRVEFDKLSNARGHVEICPYRHRRGA</sequence>
<protein>
    <submittedName>
        <fullName evidence="2">Uncharacterized protein</fullName>
    </submittedName>
</protein>
<feature type="compositionally biased region" description="Basic and acidic residues" evidence="1">
    <location>
        <begin position="150"/>
        <end position="171"/>
    </location>
</feature>
<proteinExistence type="predicted"/>
<feature type="region of interest" description="Disordered" evidence="1">
    <location>
        <begin position="1"/>
        <end position="31"/>
    </location>
</feature>
<evidence type="ECO:0000256" key="1">
    <source>
        <dbReference type="SAM" id="MobiDB-lite"/>
    </source>
</evidence>
<accession>A0A3N4HLP3</accession>
<reference evidence="2 3" key="1">
    <citation type="journal article" date="2018" name="Nat. Ecol. Evol.">
        <title>Pezizomycetes genomes reveal the molecular basis of ectomycorrhizal truffle lifestyle.</title>
        <authorList>
            <person name="Murat C."/>
            <person name="Payen T."/>
            <person name="Noel B."/>
            <person name="Kuo A."/>
            <person name="Morin E."/>
            <person name="Chen J."/>
            <person name="Kohler A."/>
            <person name="Krizsan K."/>
            <person name="Balestrini R."/>
            <person name="Da Silva C."/>
            <person name="Montanini B."/>
            <person name="Hainaut M."/>
            <person name="Levati E."/>
            <person name="Barry K.W."/>
            <person name="Belfiori B."/>
            <person name="Cichocki N."/>
            <person name="Clum A."/>
            <person name="Dockter R.B."/>
            <person name="Fauchery L."/>
            <person name="Guy J."/>
            <person name="Iotti M."/>
            <person name="Le Tacon F."/>
            <person name="Lindquist E.A."/>
            <person name="Lipzen A."/>
            <person name="Malagnac F."/>
            <person name="Mello A."/>
            <person name="Molinier V."/>
            <person name="Miyauchi S."/>
            <person name="Poulain J."/>
            <person name="Riccioni C."/>
            <person name="Rubini A."/>
            <person name="Sitrit Y."/>
            <person name="Splivallo R."/>
            <person name="Traeger S."/>
            <person name="Wang M."/>
            <person name="Zifcakova L."/>
            <person name="Wipf D."/>
            <person name="Zambonelli A."/>
            <person name="Paolocci F."/>
            <person name="Nowrousian M."/>
            <person name="Ottonello S."/>
            <person name="Baldrian P."/>
            <person name="Spatafora J.W."/>
            <person name="Henrissat B."/>
            <person name="Nagy L.G."/>
            <person name="Aury J.M."/>
            <person name="Wincker P."/>
            <person name="Grigoriev I.V."/>
            <person name="Bonfante P."/>
            <person name="Martin F.M."/>
        </authorList>
    </citation>
    <scope>NUCLEOTIDE SEQUENCE [LARGE SCALE GENOMIC DNA]</scope>
    <source>
        <strain evidence="2 3">RN42</strain>
    </source>
</reference>
<dbReference type="EMBL" id="ML119783">
    <property type="protein sequence ID" value="RPA74689.1"/>
    <property type="molecule type" value="Genomic_DNA"/>
</dbReference>
<evidence type="ECO:0000313" key="3">
    <source>
        <dbReference type="Proteomes" id="UP000275078"/>
    </source>
</evidence>
<organism evidence="2 3">
    <name type="scientific">Ascobolus immersus RN42</name>
    <dbReference type="NCBI Taxonomy" id="1160509"/>
    <lineage>
        <taxon>Eukaryota</taxon>
        <taxon>Fungi</taxon>
        <taxon>Dikarya</taxon>
        <taxon>Ascomycota</taxon>
        <taxon>Pezizomycotina</taxon>
        <taxon>Pezizomycetes</taxon>
        <taxon>Pezizales</taxon>
        <taxon>Ascobolaceae</taxon>
        <taxon>Ascobolus</taxon>
    </lineage>
</organism>
<keyword evidence="3" id="KW-1185">Reference proteome</keyword>
<feature type="compositionally biased region" description="Low complexity" evidence="1">
    <location>
        <begin position="197"/>
        <end position="209"/>
    </location>
</feature>
<dbReference type="Proteomes" id="UP000275078">
    <property type="component" value="Unassembled WGS sequence"/>
</dbReference>
<feature type="compositionally biased region" description="Low complexity" evidence="1">
    <location>
        <begin position="97"/>
        <end position="120"/>
    </location>
</feature>
<evidence type="ECO:0000313" key="2">
    <source>
        <dbReference type="EMBL" id="RPA74689.1"/>
    </source>
</evidence>
<gene>
    <name evidence="2" type="ORF">BJ508DRAFT_332836</name>
</gene>